<dbReference type="KEGG" id="thu:AC731_002685"/>
<keyword evidence="2" id="KW-1185">Reference proteome</keyword>
<dbReference type="Proteomes" id="UP000036902">
    <property type="component" value="Chromosome"/>
</dbReference>
<gene>
    <name evidence="1" type="ORF">AC731_002685</name>
</gene>
<dbReference type="EMBL" id="CP014646">
    <property type="protein sequence ID" value="AMO35941.1"/>
    <property type="molecule type" value="Genomic_DNA"/>
</dbReference>
<name>A0A140IDW6_9RHOO</name>
<evidence type="ECO:0008006" key="3">
    <source>
        <dbReference type="Google" id="ProtNLM"/>
    </source>
</evidence>
<dbReference type="RefSeq" id="WP_048709075.1">
    <property type="nucleotide sequence ID" value="NZ_CP014646.1"/>
</dbReference>
<dbReference type="Gene3D" id="1.20.120.1490">
    <property type="match status" value="1"/>
</dbReference>
<organism evidence="1 2">
    <name type="scientific">Thauera humireducens</name>
    <dbReference type="NCBI Taxonomy" id="1134435"/>
    <lineage>
        <taxon>Bacteria</taxon>
        <taxon>Pseudomonadati</taxon>
        <taxon>Pseudomonadota</taxon>
        <taxon>Betaproteobacteria</taxon>
        <taxon>Rhodocyclales</taxon>
        <taxon>Zoogloeaceae</taxon>
        <taxon>Thauera</taxon>
    </lineage>
</organism>
<dbReference type="STRING" id="1134435.AC731_002685"/>
<sequence>MKPRSLQLALLLSLAVNLGVVGAVALDRLRSNVAPAPKPPLHQVLGLDEAQRARWEAAERPFLQQFERASAQLEAHRTALVKALFADTLDPERIESERAAIAELQQAQQRMLIEQLITERAILDAGQRQTLLGLLLDQPPTRSTAEDLHAR</sequence>
<accession>A0A140IDW6</accession>
<evidence type="ECO:0000313" key="1">
    <source>
        <dbReference type="EMBL" id="AMO35941.1"/>
    </source>
</evidence>
<dbReference type="InterPro" id="IPR025961">
    <property type="entry name" value="Metal_resist"/>
</dbReference>
<proteinExistence type="predicted"/>
<protein>
    <recommendedName>
        <fullName evidence="3">Zinc resistance-associated protein</fullName>
    </recommendedName>
</protein>
<evidence type="ECO:0000313" key="2">
    <source>
        <dbReference type="Proteomes" id="UP000036902"/>
    </source>
</evidence>
<reference evidence="2" key="1">
    <citation type="submission" date="2016-03" db="EMBL/GenBank/DDBJ databases">
        <authorList>
            <person name="Ma C."/>
            <person name="Zhou S."/>
            <person name="Yang G."/>
        </authorList>
    </citation>
    <scope>NUCLEOTIDE SEQUENCE [LARGE SCALE GENOMIC DNA]</scope>
    <source>
        <strain evidence="2">SgZ-1</strain>
    </source>
</reference>
<dbReference type="Pfam" id="PF13801">
    <property type="entry name" value="Metal_resist"/>
    <property type="match status" value="1"/>
</dbReference>
<dbReference type="AlphaFoldDB" id="A0A140IDW6"/>